<keyword evidence="3" id="KW-0472">Membrane</keyword>
<name>A0A1J5RVP8_9ZZZZ</name>
<evidence type="ECO:0000256" key="3">
    <source>
        <dbReference type="SAM" id="Phobius"/>
    </source>
</evidence>
<feature type="region of interest" description="Disordered" evidence="2">
    <location>
        <begin position="358"/>
        <end position="398"/>
    </location>
</feature>
<keyword evidence="3" id="KW-1133">Transmembrane helix</keyword>
<evidence type="ECO:0000256" key="1">
    <source>
        <dbReference type="ARBA" id="ARBA00022729"/>
    </source>
</evidence>
<accession>A0A1J5RVP8</accession>
<keyword evidence="1" id="KW-0732">Signal</keyword>
<dbReference type="InterPro" id="IPR029050">
    <property type="entry name" value="Immunoprotect_excell_Ig-like"/>
</dbReference>
<feature type="transmembrane region" description="Helical" evidence="3">
    <location>
        <begin position="69"/>
        <end position="98"/>
    </location>
</feature>
<protein>
    <submittedName>
        <fullName evidence="4">Telomeric repeat-binding factor 2</fullName>
    </submittedName>
</protein>
<feature type="region of interest" description="Disordered" evidence="2">
    <location>
        <begin position="156"/>
        <end position="187"/>
    </location>
</feature>
<sequence length="398" mass="39389">MKKAGGILGMIGGVFGVFAALVTLFIGGVGGAFQASGAGTVIGLGWGGLAFSFLAIIFGAVSLGARSRLVGILLTLSALGGAILGGTMVAVCMVLALVGGVLATLGTKPEPGGTTLAPPAIRARRRGKLGKTLGVVAAVVVVGVTGLLAIGLASKPGDSGHGSPASALTPAPSRMQPRPTSAPAAAASSPQAFQVGETFATQTFHVAITSASVMHSVGDLLTSKAPAGAEYVAVAWRYTNRSQAPVSAFAVPSVHLLDARSHRYDADLEASSFYAAQIHASAKALSDVNPGIRLSDGDVFEVSSAQFNPATWSIQVHVDGQDVIVRFPASLSAQASVPAKPLVQAAARAAVQATASSAPMGAASTAVTPASLPAPVSSAQQATASPAAQASVSAQSQP</sequence>
<evidence type="ECO:0000256" key="2">
    <source>
        <dbReference type="SAM" id="MobiDB-lite"/>
    </source>
</evidence>
<organism evidence="4">
    <name type="scientific">mine drainage metagenome</name>
    <dbReference type="NCBI Taxonomy" id="410659"/>
    <lineage>
        <taxon>unclassified sequences</taxon>
        <taxon>metagenomes</taxon>
        <taxon>ecological metagenomes</taxon>
    </lineage>
</organism>
<feature type="transmembrane region" description="Helical" evidence="3">
    <location>
        <begin position="6"/>
        <end position="29"/>
    </location>
</feature>
<feature type="transmembrane region" description="Helical" evidence="3">
    <location>
        <begin position="41"/>
        <end position="63"/>
    </location>
</feature>
<gene>
    <name evidence="4" type="ORF">GALL_245230</name>
</gene>
<keyword evidence="3" id="KW-0812">Transmembrane</keyword>
<feature type="transmembrane region" description="Helical" evidence="3">
    <location>
        <begin position="132"/>
        <end position="153"/>
    </location>
</feature>
<proteinExistence type="predicted"/>
<reference evidence="4" key="1">
    <citation type="submission" date="2016-10" db="EMBL/GenBank/DDBJ databases">
        <title>Sequence of Gallionella enrichment culture.</title>
        <authorList>
            <person name="Poehlein A."/>
            <person name="Muehling M."/>
            <person name="Daniel R."/>
        </authorList>
    </citation>
    <scope>NUCLEOTIDE SEQUENCE</scope>
</reference>
<dbReference type="AlphaFoldDB" id="A0A1J5RVP8"/>
<evidence type="ECO:0000313" key="4">
    <source>
        <dbReference type="EMBL" id="OIQ93563.1"/>
    </source>
</evidence>
<dbReference type="EMBL" id="MLJW01000205">
    <property type="protein sequence ID" value="OIQ93563.1"/>
    <property type="molecule type" value="Genomic_DNA"/>
</dbReference>
<dbReference type="Gene3D" id="2.60.40.1240">
    <property type="match status" value="1"/>
</dbReference>
<comment type="caution">
    <text evidence="4">The sequence shown here is derived from an EMBL/GenBank/DDBJ whole genome shotgun (WGS) entry which is preliminary data.</text>
</comment>
<feature type="compositionally biased region" description="Low complexity" evidence="2">
    <location>
        <begin position="373"/>
        <end position="398"/>
    </location>
</feature>